<proteinExistence type="predicted"/>
<dbReference type="OrthoDB" id="6577511at2"/>
<dbReference type="AlphaFoldDB" id="A0A317PZ06"/>
<dbReference type="RefSeq" id="WP_110026782.1">
    <property type="nucleotide sequence ID" value="NZ_QGTS01000009.1"/>
</dbReference>
<dbReference type="EMBL" id="QGTS01000009">
    <property type="protein sequence ID" value="PWW07091.1"/>
    <property type="molecule type" value="Genomic_DNA"/>
</dbReference>
<protein>
    <submittedName>
        <fullName evidence="1">Uncharacterized protein</fullName>
    </submittedName>
</protein>
<accession>A0A317PZ06</accession>
<evidence type="ECO:0000313" key="1">
    <source>
        <dbReference type="EMBL" id="PWW07091.1"/>
    </source>
</evidence>
<reference evidence="1 2" key="1">
    <citation type="submission" date="2018-05" db="EMBL/GenBank/DDBJ databases">
        <title>Genomic Encyclopedia of Type Strains, Phase IV (KMG-IV): sequencing the most valuable type-strain genomes for metagenomic binning, comparative biology and taxonomic classification.</title>
        <authorList>
            <person name="Goeker M."/>
        </authorList>
    </citation>
    <scope>NUCLEOTIDE SEQUENCE [LARGE SCALE GENOMIC DNA]</scope>
    <source>
        <strain evidence="1 2">DSM 19579</strain>
    </source>
</reference>
<gene>
    <name evidence="1" type="ORF">DES37_109213</name>
</gene>
<name>A0A317PZ06_9ENTR</name>
<comment type="caution">
    <text evidence="1">The sequence shown here is derived from an EMBL/GenBank/DDBJ whole genome shotgun (WGS) entry which is preliminary data.</text>
</comment>
<organism evidence="1 2">
    <name type="scientific">Mangrovibacter plantisponsor</name>
    <dbReference type="NCBI Taxonomy" id="451513"/>
    <lineage>
        <taxon>Bacteria</taxon>
        <taxon>Pseudomonadati</taxon>
        <taxon>Pseudomonadota</taxon>
        <taxon>Gammaproteobacteria</taxon>
        <taxon>Enterobacterales</taxon>
        <taxon>Enterobacteriaceae</taxon>
        <taxon>Mangrovibacter</taxon>
    </lineage>
</organism>
<evidence type="ECO:0000313" key="2">
    <source>
        <dbReference type="Proteomes" id="UP000246744"/>
    </source>
</evidence>
<sequence>MATTTTQTHPLFAFPLSSITDFTELASYCENIADALHETHDTTLKMALCGRLNTCLAVLQPALLDPVPEHLVESLTVDTLPAVSPQLAPDCTALCSYGMALAQTLMQQGLPPETEQQLTGLLSELINYFAAEMKAPRWLRTEQGVVDIEPAVYWQSGVLP</sequence>
<dbReference type="Proteomes" id="UP000246744">
    <property type="component" value="Unassembled WGS sequence"/>
</dbReference>
<keyword evidence="2" id="KW-1185">Reference proteome</keyword>